<evidence type="ECO:0000313" key="2">
    <source>
        <dbReference type="Proteomes" id="UP000198211"/>
    </source>
</evidence>
<dbReference type="EMBL" id="NBNE01001722">
    <property type="protein sequence ID" value="OWZ12903.1"/>
    <property type="molecule type" value="Genomic_DNA"/>
</dbReference>
<keyword evidence="2" id="KW-1185">Reference proteome</keyword>
<dbReference type="Proteomes" id="UP000198211">
    <property type="component" value="Unassembled WGS sequence"/>
</dbReference>
<sequence>DDKLNVQIAYQSEREGLRITWDYVTRRVNRTCTPNAFHLWLASLNQTYGNKLANFPCCFFLWPR</sequence>
<reference evidence="2" key="1">
    <citation type="submission" date="2017-03" db="EMBL/GenBank/DDBJ databases">
        <title>Phytopthora megakarya and P. palmivora, two closely related causual agents of cacao black pod achieved similar genome size and gene model numbers by different mechanisms.</title>
        <authorList>
            <person name="Ali S."/>
            <person name="Shao J."/>
            <person name="Larry D.J."/>
            <person name="Kronmiller B."/>
            <person name="Shen D."/>
            <person name="Strem M.D."/>
            <person name="Melnick R.L."/>
            <person name="Guiltinan M.J."/>
            <person name="Tyler B.M."/>
            <person name="Meinhardt L.W."/>
            <person name="Bailey B.A."/>
        </authorList>
    </citation>
    <scope>NUCLEOTIDE SEQUENCE [LARGE SCALE GENOMIC DNA]</scope>
    <source>
        <strain evidence="2">zdho120</strain>
    </source>
</reference>
<dbReference type="AlphaFoldDB" id="A0A225W581"/>
<protein>
    <submittedName>
        <fullName evidence="1">Uncharacterized protein</fullName>
    </submittedName>
</protein>
<feature type="non-terminal residue" evidence="1">
    <location>
        <position position="1"/>
    </location>
</feature>
<dbReference type="OrthoDB" id="105693at2759"/>
<comment type="caution">
    <text evidence="1">The sequence shown here is derived from an EMBL/GenBank/DDBJ whole genome shotgun (WGS) entry which is preliminary data.</text>
</comment>
<accession>A0A225W581</accession>
<evidence type="ECO:0000313" key="1">
    <source>
        <dbReference type="EMBL" id="OWZ12903.1"/>
    </source>
</evidence>
<organism evidence="1 2">
    <name type="scientific">Phytophthora megakarya</name>
    <dbReference type="NCBI Taxonomy" id="4795"/>
    <lineage>
        <taxon>Eukaryota</taxon>
        <taxon>Sar</taxon>
        <taxon>Stramenopiles</taxon>
        <taxon>Oomycota</taxon>
        <taxon>Peronosporomycetes</taxon>
        <taxon>Peronosporales</taxon>
        <taxon>Peronosporaceae</taxon>
        <taxon>Phytophthora</taxon>
    </lineage>
</organism>
<name>A0A225W581_9STRA</name>
<gene>
    <name evidence="1" type="ORF">PHMEG_00013862</name>
</gene>
<proteinExistence type="predicted"/>